<name>A0A9D2S8Z0_9FIRM</name>
<organism evidence="4 5">
    <name type="scientific">Candidatus Eubacterium faecale</name>
    <dbReference type="NCBI Taxonomy" id="2838568"/>
    <lineage>
        <taxon>Bacteria</taxon>
        <taxon>Bacillati</taxon>
        <taxon>Bacillota</taxon>
        <taxon>Clostridia</taxon>
        <taxon>Eubacteriales</taxon>
        <taxon>Eubacteriaceae</taxon>
        <taxon>Eubacterium</taxon>
    </lineage>
</organism>
<dbReference type="CDD" id="cd11613">
    <property type="entry name" value="SAF_AH_GD"/>
    <property type="match status" value="1"/>
</dbReference>
<evidence type="ECO:0000256" key="1">
    <source>
        <dbReference type="ARBA" id="ARBA00010986"/>
    </source>
</evidence>
<dbReference type="SMART" id="SM00858">
    <property type="entry name" value="SAF"/>
    <property type="match status" value="1"/>
</dbReference>
<keyword evidence="2" id="KW-0456">Lyase</keyword>
<reference evidence="4" key="1">
    <citation type="journal article" date="2021" name="PeerJ">
        <title>Extensive microbial diversity within the chicken gut microbiome revealed by metagenomics and culture.</title>
        <authorList>
            <person name="Gilroy R."/>
            <person name="Ravi A."/>
            <person name="Getino M."/>
            <person name="Pursley I."/>
            <person name="Horton D.L."/>
            <person name="Alikhan N.F."/>
            <person name="Baker D."/>
            <person name="Gharbi K."/>
            <person name="Hall N."/>
            <person name="Watson M."/>
            <person name="Adriaenssens E.M."/>
            <person name="Foster-Nyarko E."/>
            <person name="Jarju S."/>
            <person name="Secka A."/>
            <person name="Antonio M."/>
            <person name="Oren A."/>
            <person name="Chaudhuri R.R."/>
            <person name="La Ragione R."/>
            <person name="Hildebrand F."/>
            <person name="Pallen M.J."/>
        </authorList>
    </citation>
    <scope>NUCLEOTIDE SEQUENCE</scope>
    <source>
        <strain evidence="4">CHK188-16595</strain>
    </source>
</reference>
<dbReference type="AlphaFoldDB" id="A0A9D2S8Z0"/>
<dbReference type="Pfam" id="PF04295">
    <property type="entry name" value="GD_AH_second"/>
    <property type="match status" value="1"/>
</dbReference>
<dbReference type="InterPro" id="IPR048332">
    <property type="entry name" value="GD_AH_C"/>
</dbReference>
<evidence type="ECO:0000313" key="4">
    <source>
        <dbReference type="EMBL" id="HJB74356.1"/>
    </source>
</evidence>
<comment type="similarity">
    <text evidence="1">Belongs to the UxaA family.</text>
</comment>
<dbReference type="EMBL" id="DWXN01000002">
    <property type="protein sequence ID" value="HJB74356.1"/>
    <property type="molecule type" value="Genomic_DNA"/>
</dbReference>
<gene>
    <name evidence="4" type="ORF">IAA37_01620</name>
</gene>
<evidence type="ECO:0000259" key="3">
    <source>
        <dbReference type="SMART" id="SM00858"/>
    </source>
</evidence>
<proteinExistence type="inferred from homology"/>
<dbReference type="Proteomes" id="UP000823877">
    <property type="component" value="Unassembled WGS sequence"/>
</dbReference>
<dbReference type="InterPro" id="IPR013974">
    <property type="entry name" value="SAF"/>
</dbReference>
<evidence type="ECO:0000256" key="2">
    <source>
        <dbReference type="ARBA" id="ARBA00023239"/>
    </source>
</evidence>
<reference evidence="4" key="2">
    <citation type="submission" date="2021-04" db="EMBL/GenBank/DDBJ databases">
        <authorList>
            <person name="Gilroy R."/>
        </authorList>
    </citation>
    <scope>NUCLEOTIDE SEQUENCE</scope>
    <source>
        <strain evidence="4">CHK188-16595</strain>
    </source>
</reference>
<evidence type="ECO:0000313" key="5">
    <source>
        <dbReference type="Proteomes" id="UP000823877"/>
    </source>
</evidence>
<accession>A0A9D2S8Z0</accession>
<dbReference type="Gene3D" id="2.30.130.110">
    <property type="match status" value="1"/>
</dbReference>
<sequence length="491" mass="52272">MRKLFQIKDADTVAVALCDLKAGYSENGVTLKQDVPFGHKVLLKDTPAGQDIIKYGCPIGCAKADLFAGDYVHSHNMRTGLGDGPVSYFYLGGSNEYAPAHSDLTFMGYERANGKIGIRNDIWIIPTVGCVNKLCEKLKYSAAHQYGVDENEIKVFSHPYGCSQMGDDLHATQKILAALADHPNAGGVLIVSLGCENNNLEVFQPLLSNYDENRVKFLVAQNEADEVSTGLSLLKELIEYKNTFRRVPVPVDKLKVGLKCGGSDAFSGITANALCGRVTDLLTGLGATCILTETPEMFGAETLLMQRALTEGVFQDIVGMINGFKDYFTSKGQPVYENPSPGNKAGGITTLEEKSLGCVQKGGGAVITKVLDYGETAGGGGLQLLTSPGNDIVSTTALTAAGAHLILFTTGRGTPLGAGVPTIKISSNSGLAARKPGWIDFNAGVLLQGSDFDSAKKDLFDLLLKTASGMQTKNEKNGVFEFAVWKDGVTM</sequence>
<dbReference type="InterPro" id="IPR007392">
    <property type="entry name" value="GD_AH_second"/>
</dbReference>
<dbReference type="InterPro" id="IPR052172">
    <property type="entry name" value="UxaA_altronate/galactarate_dh"/>
</dbReference>
<dbReference type="GO" id="GO:0016829">
    <property type="term" value="F:lyase activity"/>
    <property type="evidence" value="ECO:0007669"/>
    <property type="project" value="UniProtKB-KW"/>
</dbReference>
<dbReference type="Pfam" id="PF20629">
    <property type="entry name" value="GD_AH_C"/>
    <property type="match status" value="1"/>
</dbReference>
<dbReference type="InterPro" id="IPR044144">
    <property type="entry name" value="SAF_UxaA/GarD"/>
</dbReference>
<dbReference type="PANTHER" id="PTHR30536:SF5">
    <property type="entry name" value="ALTRONATE DEHYDRATASE"/>
    <property type="match status" value="1"/>
</dbReference>
<protein>
    <submittedName>
        <fullName evidence="4">Altronate dehydratase family protein</fullName>
    </submittedName>
</protein>
<feature type="domain" description="SAF" evidence="3">
    <location>
        <begin position="11"/>
        <end position="78"/>
    </location>
</feature>
<dbReference type="PANTHER" id="PTHR30536">
    <property type="entry name" value="ALTRONATE/GALACTARATE DEHYDRATASE"/>
    <property type="match status" value="1"/>
</dbReference>
<dbReference type="GO" id="GO:0019698">
    <property type="term" value="P:D-galacturonate catabolic process"/>
    <property type="evidence" value="ECO:0007669"/>
    <property type="project" value="TreeGrafter"/>
</dbReference>
<comment type="caution">
    <text evidence="4">The sequence shown here is derived from an EMBL/GenBank/DDBJ whole genome shotgun (WGS) entry which is preliminary data.</text>
</comment>